<evidence type="ECO:0000313" key="1">
    <source>
        <dbReference type="EMBL" id="CAF4312458.1"/>
    </source>
</evidence>
<gene>
    <name evidence="1" type="ORF">KXQ929_LOCUS46155</name>
</gene>
<dbReference type="Proteomes" id="UP000663868">
    <property type="component" value="Unassembled WGS sequence"/>
</dbReference>
<organism evidence="1 2">
    <name type="scientific">Adineta steineri</name>
    <dbReference type="NCBI Taxonomy" id="433720"/>
    <lineage>
        <taxon>Eukaryota</taxon>
        <taxon>Metazoa</taxon>
        <taxon>Spiralia</taxon>
        <taxon>Gnathifera</taxon>
        <taxon>Rotifera</taxon>
        <taxon>Eurotatoria</taxon>
        <taxon>Bdelloidea</taxon>
        <taxon>Adinetida</taxon>
        <taxon>Adinetidae</taxon>
        <taxon>Adineta</taxon>
    </lineage>
</organism>
<reference evidence="1" key="1">
    <citation type="submission" date="2021-02" db="EMBL/GenBank/DDBJ databases">
        <authorList>
            <person name="Nowell W R."/>
        </authorList>
    </citation>
    <scope>NUCLEOTIDE SEQUENCE</scope>
</reference>
<sequence length="72" mass="8251">MSCLFPAVYSMNTNLTQCIKHTPFKVVSEQELRLNMTLWQSLADQGIEDEDALPASILKQLEETDTMIYIDK</sequence>
<evidence type="ECO:0000313" key="2">
    <source>
        <dbReference type="Proteomes" id="UP000663868"/>
    </source>
</evidence>
<protein>
    <submittedName>
        <fullName evidence="1">Uncharacterized protein</fullName>
    </submittedName>
</protein>
<name>A0A820IIC6_9BILA</name>
<dbReference type="EMBL" id="CAJOBB010015058">
    <property type="protein sequence ID" value="CAF4312458.1"/>
    <property type="molecule type" value="Genomic_DNA"/>
</dbReference>
<dbReference type="AlphaFoldDB" id="A0A820IIC6"/>
<comment type="caution">
    <text evidence="1">The sequence shown here is derived from an EMBL/GenBank/DDBJ whole genome shotgun (WGS) entry which is preliminary data.</text>
</comment>
<accession>A0A820IIC6</accession>
<proteinExistence type="predicted"/>